<feature type="repeat" description="PPR" evidence="3">
    <location>
        <begin position="1"/>
        <end position="24"/>
    </location>
</feature>
<dbReference type="NCBIfam" id="TIGR00756">
    <property type="entry name" value="PPR"/>
    <property type="match status" value="2"/>
</dbReference>
<dbReference type="PROSITE" id="PS51375">
    <property type="entry name" value="PPR"/>
    <property type="match status" value="2"/>
</dbReference>
<protein>
    <submittedName>
        <fullName evidence="4">Pentatricopeptide repeat-containing protein</fullName>
    </submittedName>
</protein>
<comment type="similarity">
    <text evidence="1">Belongs to the PPR family. P subfamily.</text>
</comment>
<dbReference type="EMBL" id="LXQA010166958">
    <property type="protein sequence ID" value="MCI28630.1"/>
    <property type="molecule type" value="Genomic_DNA"/>
</dbReference>
<name>A0A392QYH7_9FABA</name>
<comment type="caution">
    <text evidence="4">The sequence shown here is derived from an EMBL/GenBank/DDBJ whole genome shotgun (WGS) entry which is preliminary data.</text>
</comment>
<dbReference type="Pfam" id="PF01535">
    <property type="entry name" value="PPR"/>
    <property type="match status" value="1"/>
</dbReference>
<evidence type="ECO:0000256" key="3">
    <source>
        <dbReference type="PROSITE-ProRule" id="PRU00708"/>
    </source>
</evidence>
<reference evidence="4 5" key="1">
    <citation type="journal article" date="2018" name="Front. Plant Sci.">
        <title>Red Clover (Trifolium pratense) and Zigzag Clover (T. medium) - A Picture of Genomic Similarities and Differences.</title>
        <authorList>
            <person name="Dluhosova J."/>
            <person name="Istvanek J."/>
            <person name="Nedelnik J."/>
            <person name="Repkova J."/>
        </authorList>
    </citation>
    <scope>NUCLEOTIDE SEQUENCE [LARGE SCALE GENOMIC DNA]</scope>
    <source>
        <strain evidence="5">cv. 10/8</strain>
        <tissue evidence="4">Leaf</tissue>
    </source>
</reference>
<sequence length="103" mass="11889">MCKRRKVDEAEELFDQIKKFGCVPSVVTFNVLINGLCKAHKLEEAIHLFSIMEMRQGPDLQEKVEQMYKAGQFLNAYEFLTLTNSRVNPDIITYNILINACCE</sequence>
<proteinExistence type="inferred from homology"/>
<feature type="repeat" description="PPR" evidence="3">
    <location>
        <begin position="25"/>
        <end position="55"/>
    </location>
</feature>
<dbReference type="InterPro" id="IPR002885">
    <property type="entry name" value="PPR_rpt"/>
</dbReference>
<evidence type="ECO:0000256" key="1">
    <source>
        <dbReference type="ARBA" id="ARBA00007626"/>
    </source>
</evidence>
<accession>A0A392QYH7</accession>
<evidence type="ECO:0000313" key="5">
    <source>
        <dbReference type="Proteomes" id="UP000265520"/>
    </source>
</evidence>
<dbReference type="Gene3D" id="1.25.40.10">
    <property type="entry name" value="Tetratricopeptide repeat domain"/>
    <property type="match status" value="2"/>
</dbReference>
<keyword evidence="5" id="KW-1185">Reference proteome</keyword>
<evidence type="ECO:0000313" key="4">
    <source>
        <dbReference type="EMBL" id="MCI28630.1"/>
    </source>
</evidence>
<dbReference type="Proteomes" id="UP000265520">
    <property type="component" value="Unassembled WGS sequence"/>
</dbReference>
<organism evidence="4 5">
    <name type="scientific">Trifolium medium</name>
    <dbReference type="NCBI Taxonomy" id="97028"/>
    <lineage>
        <taxon>Eukaryota</taxon>
        <taxon>Viridiplantae</taxon>
        <taxon>Streptophyta</taxon>
        <taxon>Embryophyta</taxon>
        <taxon>Tracheophyta</taxon>
        <taxon>Spermatophyta</taxon>
        <taxon>Magnoliopsida</taxon>
        <taxon>eudicotyledons</taxon>
        <taxon>Gunneridae</taxon>
        <taxon>Pentapetalae</taxon>
        <taxon>rosids</taxon>
        <taxon>fabids</taxon>
        <taxon>Fabales</taxon>
        <taxon>Fabaceae</taxon>
        <taxon>Papilionoideae</taxon>
        <taxon>50 kb inversion clade</taxon>
        <taxon>NPAAA clade</taxon>
        <taxon>Hologalegina</taxon>
        <taxon>IRL clade</taxon>
        <taxon>Trifolieae</taxon>
        <taxon>Trifolium</taxon>
    </lineage>
</organism>
<dbReference type="PANTHER" id="PTHR47932:SF62">
    <property type="entry name" value="EXPRESSED PROTEIN"/>
    <property type="match status" value="1"/>
</dbReference>
<keyword evidence="2" id="KW-0677">Repeat</keyword>
<dbReference type="InterPro" id="IPR011990">
    <property type="entry name" value="TPR-like_helical_dom_sf"/>
</dbReference>
<evidence type="ECO:0000256" key="2">
    <source>
        <dbReference type="ARBA" id="ARBA00022737"/>
    </source>
</evidence>
<dbReference type="Pfam" id="PF13041">
    <property type="entry name" value="PPR_2"/>
    <property type="match status" value="1"/>
</dbReference>
<dbReference type="GO" id="GO:0003729">
    <property type="term" value="F:mRNA binding"/>
    <property type="evidence" value="ECO:0007669"/>
    <property type="project" value="TreeGrafter"/>
</dbReference>
<dbReference type="AlphaFoldDB" id="A0A392QYH7"/>
<dbReference type="PANTHER" id="PTHR47932">
    <property type="entry name" value="ATPASE EXPRESSION PROTEIN 3"/>
    <property type="match status" value="1"/>
</dbReference>
<feature type="non-terminal residue" evidence="4">
    <location>
        <position position="103"/>
    </location>
</feature>